<dbReference type="WBParaSite" id="MhA1_Contig1023.frz3.gene1">
    <property type="protein sequence ID" value="MhA1_Contig1023.frz3.gene1"/>
    <property type="gene ID" value="MhA1_Contig1023.frz3.gene1"/>
</dbReference>
<feature type="region of interest" description="Disordered" evidence="1">
    <location>
        <begin position="1"/>
        <end position="34"/>
    </location>
</feature>
<reference evidence="3" key="1">
    <citation type="submission" date="2016-11" db="UniProtKB">
        <authorList>
            <consortium name="WormBaseParasite"/>
        </authorList>
    </citation>
    <scope>IDENTIFICATION</scope>
</reference>
<proteinExistence type="predicted"/>
<sequence length="64" mass="7493">MPVFSNNRSPNPKRNALSTPSDPRTDPRPKKMEDIRECQPKIFYAQWNNQNLLSIIGPNDIRKR</sequence>
<evidence type="ECO:0000313" key="3">
    <source>
        <dbReference type="WBParaSite" id="MhA1_Contig1023.frz3.gene1"/>
    </source>
</evidence>
<evidence type="ECO:0000313" key="2">
    <source>
        <dbReference type="Proteomes" id="UP000095281"/>
    </source>
</evidence>
<keyword evidence="2" id="KW-1185">Reference proteome</keyword>
<feature type="compositionally biased region" description="Polar residues" evidence="1">
    <location>
        <begin position="1"/>
        <end position="22"/>
    </location>
</feature>
<protein>
    <submittedName>
        <fullName evidence="3">Uncharacterized protein</fullName>
    </submittedName>
</protein>
<name>A0A1I8AXE7_MELHA</name>
<dbReference type="AlphaFoldDB" id="A0A1I8AXE7"/>
<dbReference type="Proteomes" id="UP000095281">
    <property type="component" value="Unplaced"/>
</dbReference>
<evidence type="ECO:0000256" key="1">
    <source>
        <dbReference type="SAM" id="MobiDB-lite"/>
    </source>
</evidence>
<feature type="compositionally biased region" description="Basic and acidic residues" evidence="1">
    <location>
        <begin position="23"/>
        <end position="34"/>
    </location>
</feature>
<accession>A0A1I8AXE7</accession>
<organism evidence="2 3">
    <name type="scientific">Meloidogyne hapla</name>
    <name type="common">Root-knot nematode worm</name>
    <dbReference type="NCBI Taxonomy" id="6305"/>
    <lineage>
        <taxon>Eukaryota</taxon>
        <taxon>Metazoa</taxon>
        <taxon>Ecdysozoa</taxon>
        <taxon>Nematoda</taxon>
        <taxon>Chromadorea</taxon>
        <taxon>Rhabditida</taxon>
        <taxon>Tylenchina</taxon>
        <taxon>Tylenchomorpha</taxon>
        <taxon>Tylenchoidea</taxon>
        <taxon>Meloidogynidae</taxon>
        <taxon>Meloidogyninae</taxon>
        <taxon>Meloidogyne</taxon>
    </lineage>
</organism>